<dbReference type="PANTHER" id="PTHR43671">
    <property type="entry name" value="SERINE/THREONINE-PROTEIN KINASE NEK"/>
    <property type="match status" value="1"/>
</dbReference>
<evidence type="ECO:0000256" key="4">
    <source>
        <dbReference type="ARBA" id="ARBA00022777"/>
    </source>
</evidence>
<keyword evidence="3" id="KW-0547">Nucleotide-binding</keyword>
<dbReference type="InterPro" id="IPR050660">
    <property type="entry name" value="NEK_Ser/Thr_kinase"/>
</dbReference>
<proteinExistence type="predicted"/>
<feature type="domain" description="PASTA" evidence="8">
    <location>
        <begin position="436"/>
        <end position="502"/>
    </location>
</feature>
<dbReference type="EMBL" id="JACHGN010000005">
    <property type="protein sequence ID" value="MBB5133285.1"/>
    <property type="molecule type" value="Genomic_DNA"/>
</dbReference>
<dbReference type="CDD" id="cd06577">
    <property type="entry name" value="PASTA_pknB"/>
    <property type="match status" value="3"/>
</dbReference>
<keyword evidence="10" id="KW-1185">Reference proteome</keyword>
<dbReference type="PROSITE" id="PS51178">
    <property type="entry name" value="PASTA"/>
    <property type="match status" value="2"/>
</dbReference>
<feature type="region of interest" description="Disordered" evidence="6">
    <location>
        <begin position="633"/>
        <end position="693"/>
    </location>
</feature>
<dbReference type="Pfam" id="PF03793">
    <property type="entry name" value="PASTA"/>
    <property type="match status" value="3"/>
</dbReference>
<gene>
    <name evidence="9" type="ORF">HNP84_003006</name>
</gene>
<evidence type="ECO:0000256" key="5">
    <source>
        <dbReference type="ARBA" id="ARBA00022840"/>
    </source>
</evidence>
<keyword evidence="4 9" id="KW-0418">Kinase</keyword>
<dbReference type="Proteomes" id="UP000578449">
    <property type="component" value="Unassembled WGS sequence"/>
</dbReference>
<feature type="domain" description="PASTA" evidence="8">
    <location>
        <begin position="566"/>
        <end position="633"/>
    </location>
</feature>
<keyword evidence="9" id="KW-0723">Serine/threonine-protein kinase</keyword>
<dbReference type="InterPro" id="IPR008271">
    <property type="entry name" value="Ser/Thr_kinase_AS"/>
</dbReference>
<feature type="region of interest" description="Disordered" evidence="6">
    <location>
        <begin position="1"/>
        <end position="21"/>
    </location>
</feature>
<dbReference type="SMART" id="SM00740">
    <property type="entry name" value="PASTA"/>
    <property type="match status" value="3"/>
</dbReference>
<feature type="region of interest" description="Disordered" evidence="6">
    <location>
        <begin position="305"/>
        <end position="351"/>
    </location>
</feature>
<dbReference type="InterPro" id="IPR000719">
    <property type="entry name" value="Prot_kinase_dom"/>
</dbReference>
<dbReference type="Pfam" id="PF00069">
    <property type="entry name" value="Pkinase"/>
    <property type="match status" value="1"/>
</dbReference>
<evidence type="ECO:0000256" key="6">
    <source>
        <dbReference type="SAM" id="MobiDB-lite"/>
    </source>
</evidence>
<dbReference type="Gene3D" id="3.30.10.20">
    <property type="match status" value="3"/>
</dbReference>
<reference evidence="9 10" key="1">
    <citation type="submission" date="2020-08" db="EMBL/GenBank/DDBJ databases">
        <title>Genomic Encyclopedia of Type Strains, Phase IV (KMG-IV): sequencing the most valuable type-strain genomes for metagenomic binning, comparative biology and taxonomic classification.</title>
        <authorList>
            <person name="Goeker M."/>
        </authorList>
    </citation>
    <scope>NUCLEOTIDE SEQUENCE [LARGE SCALE GENOMIC DNA]</scope>
    <source>
        <strain evidence="9 10">DSM 45615</strain>
    </source>
</reference>
<dbReference type="PROSITE" id="PS00108">
    <property type="entry name" value="PROTEIN_KINASE_ST"/>
    <property type="match status" value="1"/>
</dbReference>
<feature type="domain" description="Protein kinase" evidence="7">
    <location>
        <begin position="27"/>
        <end position="277"/>
    </location>
</feature>
<keyword evidence="2" id="KW-0808">Transferase</keyword>
<feature type="region of interest" description="Disordered" evidence="6">
    <location>
        <begin position="382"/>
        <end position="438"/>
    </location>
</feature>
<dbReference type="PROSITE" id="PS50011">
    <property type="entry name" value="PROTEIN_KINASE_DOM"/>
    <property type="match status" value="1"/>
</dbReference>
<evidence type="ECO:0000313" key="10">
    <source>
        <dbReference type="Proteomes" id="UP000578449"/>
    </source>
</evidence>
<dbReference type="SUPFAM" id="SSF56112">
    <property type="entry name" value="Protein kinase-like (PK-like)"/>
    <property type="match status" value="1"/>
</dbReference>
<accession>A0A840PBA8</accession>
<feature type="compositionally biased region" description="Low complexity" evidence="6">
    <location>
        <begin position="305"/>
        <end position="344"/>
    </location>
</feature>
<dbReference type="GO" id="GO:0004674">
    <property type="term" value="F:protein serine/threonine kinase activity"/>
    <property type="evidence" value="ECO:0007669"/>
    <property type="project" value="UniProtKB-KW"/>
</dbReference>
<dbReference type="GO" id="GO:0005524">
    <property type="term" value="F:ATP binding"/>
    <property type="evidence" value="ECO:0007669"/>
    <property type="project" value="UniProtKB-KW"/>
</dbReference>
<dbReference type="InterPro" id="IPR005543">
    <property type="entry name" value="PASTA_dom"/>
</dbReference>
<dbReference type="EC" id="2.7.11.1" evidence="1"/>
<sequence length="693" mass="69063">MSGGEGRLPVPQAQPLRTGDPVRLGGYELAGRLGEGGQGTVYLGVRAEDVGLRAERYAVKLLHQPVGDDEAAFLREVELAKQVARFCTAQVVDAGVAEGRPYIVSEYVDGPSLHRDVAVAGPRSEGALERLAIGTATALAAIHRAGIVHRDFKPQNVLLGPDGPRVIDFGLARALDASATLSGRGAGTPAYMAPEQVEGRHVTAAADVFAWAATICFAATGQAPFGQDSIAAVLHRILTARPDTSQVPGRLGELVERCLAKDPADRPTSRDLLLALLGEPADLPGRAPTPRDSLLEAAASAAVPLSSGPGSSGSSGASGSFGASAPSGSSVSRSPVSAPSVASAERTHPGRAATRVSMAVSGALLVSAAVLVAVLVPALTSADERRGGGDGTAKVTAAPSGPAAGERTGPAGEETIPEVAPPQPARRAAPPVTSQGPATVTVPELLGLDRAGALRALKRAGLVAGPVTQVDSDKRIGRVLAAEPAPGTAVATGSRVSLSVSAGLKVPPVVGLQRRAATAAITSAGLTVGGVTRMCTVSAPAGQVLSSTPAAGTRVAGGAAVALEVAQRGVPVPSVVGGPRAEARRTLSAAGFTVRLQGQVVQDQQQVDAVLAQSVGAGVCAKEGAIVVLTVGIEGSSGPGESPGPDPEDPDGGTTDDTAGEPTDDPADGRAGDPADDTGTDGQDAVEARAAAR</sequence>
<dbReference type="RefSeq" id="WP_185050213.1">
    <property type="nucleotide sequence ID" value="NZ_BAABIX010000010.1"/>
</dbReference>
<organism evidence="9 10">
    <name type="scientific">Thermocatellispora tengchongensis</name>
    <dbReference type="NCBI Taxonomy" id="1073253"/>
    <lineage>
        <taxon>Bacteria</taxon>
        <taxon>Bacillati</taxon>
        <taxon>Actinomycetota</taxon>
        <taxon>Actinomycetes</taxon>
        <taxon>Streptosporangiales</taxon>
        <taxon>Streptosporangiaceae</taxon>
        <taxon>Thermocatellispora</taxon>
    </lineage>
</organism>
<dbReference type="InterPro" id="IPR011009">
    <property type="entry name" value="Kinase-like_dom_sf"/>
</dbReference>
<evidence type="ECO:0000256" key="1">
    <source>
        <dbReference type="ARBA" id="ARBA00012513"/>
    </source>
</evidence>
<evidence type="ECO:0000256" key="2">
    <source>
        <dbReference type="ARBA" id="ARBA00022679"/>
    </source>
</evidence>
<comment type="caution">
    <text evidence="9">The sequence shown here is derived from an EMBL/GenBank/DDBJ whole genome shotgun (WGS) entry which is preliminary data.</text>
</comment>
<name>A0A840PBA8_9ACTN</name>
<evidence type="ECO:0000259" key="7">
    <source>
        <dbReference type="PROSITE" id="PS50011"/>
    </source>
</evidence>
<dbReference type="Gene3D" id="3.30.200.20">
    <property type="entry name" value="Phosphorylase Kinase, domain 1"/>
    <property type="match status" value="1"/>
</dbReference>
<protein>
    <recommendedName>
        <fullName evidence="1">non-specific serine/threonine protein kinase</fullName>
        <ecNumber evidence="1">2.7.11.1</ecNumber>
    </recommendedName>
</protein>
<dbReference type="CDD" id="cd14014">
    <property type="entry name" value="STKc_PknB_like"/>
    <property type="match status" value="1"/>
</dbReference>
<keyword evidence="5" id="KW-0067">ATP-binding</keyword>
<dbReference type="Gene3D" id="1.10.510.10">
    <property type="entry name" value="Transferase(Phosphotransferase) domain 1"/>
    <property type="match status" value="1"/>
</dbReference>
<dbReference type="AlphaFoldDB" id="A0A840PBA8"/>
<evidence type="ECO:0000256" key="3">
    <source>
        <dbReference type="ARBA" id="ARBA00022741"/>
    </source>
</evidence>
<dbReference type="PANTHER" id="PTHR43671:SF13">
    <property type="entry name" value="SERINE_THREONINE-PROTEIN KINASE NEK2"/>
    <property type="match status" value="1"/>
</dbReference>
<evidence type="ECO:0000259" key="8">
    <source>
        <dbReference type="PROSITE" id="PS51178"/>
    </source>
</evidence>
<evidence type="ECO:0000313" key="9">
    <source>
        <dbReference type="EMBL" id="MBB5133285.1"/>
    </source>
</evidence>